<sequence>MAEMVEKYRKMLEDGTYDNEWELMNAEGINIDDLYQDEEEDETKEEEEWAFGKM</sequence>
<gene>
    <name evidence="2" type="ORF">CMUC_0024</name>
</gene>
<evidence type="ECO:0000256" key="1">
    <source>
        <dbReference type="SAM" id="MobiDB-lite"/>
    </source>
</evidence>
<feature type="region of interest" description="Disordered" evidence="1">
    <location>
        <begin position="34"/>
        <end position="54"/>
    </location>
</feature>
<evidence type="ECO:0000313" key="3">
    <source>
        <dbReference type="Proteomes" id="UP000503264"/>
    </source>
</evidence>
<dbReference type="EMBL" id="CP012542">
    <property type="protein sequence ID" value="QCD43850.1"/>
    <property type="molecule type" value="Genomic_DNA"/>
</dbReference>
<organism evidence="2 3">
    <name type="scientific">Campylobacter mucosalis CCUG 21559</name>
    <dbReference type="NCBI Taxonomy" id="1032067"/>
    <lineage>
        <taxon>Bacteria</taxon>
        <taxon>Pseudomonadati</taxon>
        <taxon>Campylobacterota</taxon>
        <taxon>Epsilonproteobacteria</taxon>
        <taxon>Campylobacterales</taxon>
        <taxon>Campylobacteraceae</taxon>
        <taxon>Campylobacter</taxon>
    </lineage>
</organism>
<dbReference type="RefSeq" id="WP_171993198.1">
    <property type="nucleotide sequence ID" value="NZ_CP012542.1"/>
</dbReference>
<protein>
    <submittedName>
        <fullName evidence="2">Uncharacterized protein</fullName>
    </submittedName>
</protein>
<keyword evidence="3" id="KW-1185">Reference proteome</keyword>
<reference evidence="2 3" key="1">
    <citation type="submission" date="2016-07" db="EMBL/GenBank/DDBJ databases">
        <title>Comparative genomics of the Campylobacter concisus group.</title>
        <authorList>
            <person name="Miller W.G."/>
            <person name="Yee E."/>
            <person name="Chapman M.H."/>
            <person name="Huynh S."/>
            <person name="Bono J.L."/>
            <person name="On S.L.W."/>
            <person name="StLeger J."/>
            <person name="Foster G."/>
            <person name="Parker C.T."/>
        </authorList>
    </citation>
    <scope>NUCLEOTIDE SEQUENCE [LARGE SCALE GENOMIC DNA]</scope>
    <source>
        <strain evidence="2 3">CCUG 21559</strain>
    </source>
</reference>
<accession>A0A6G5QDV1</accession>
<name>A0A6G5QDV1_9BACT</name>
<evidence type="ECO:0000313" key="2">
    <source>
        <dbReference type="EMBL" id="QCD43850.1"/>
    </source>
</evidence>
<dbReference type="Proteomes" id="UP000503264">
    <property type="component" value="Chromosome"/>
</dbReference>
<proteinExistence type="predicted"/>
<dbReference type="AlphaFoldDB" id="A0A6G5QDV1"/>